<gene>
    <name evidence="4" type="ORF">AX660_20285</name>
</gene>
<keyword evidence="4" id="KW-0560">Oxidoreductase</keyword>
<evidence type="ECO:0000259" key="3">
    <source>
        <dbReference type="Pfam" id="PF00296"/>
    </source>
</evidence>
<dbReference type="SUPFAM" id="SSF51679">
    <property type="entry name" value="Bacterial luciferase-like"/>
    <property type="match status" value="1"/>
</dbReference>
<dbReference type="GO" id="GO:0005829">
    <property type="term" value="C:cytosol"/>
    <property type="evidence" value="ECO:0007669"/>
    <property type="project" value="TreeGrafter"/>
</dbReference>
<keyword evidence="5" id="KW-1185">Reference proteome</keyword>
<dbReference type="STRING" id="1799789.AX660_20285"/>
<dbReference type="Pfam" id="PF00296">
    <property type="entry name" value="Bac_luciferase"/>
    <property type="match status" value="1"/>
</dbReference>
<dbReference type="InterPro" id="IPR011251">
    <property type="entry name" value="Luciferase-like_dom"/>
</dbReference>
<evidence type="ECO:0000313" key="5">
    <source>
        <dbReference type="Proteomes" id="UP000070299"/>
    </source>
</evidence>
<dbReference type="GO" id="GO:0004497">
    <property type="term" value="F:monooxygenase activity"/>
    <property type="evidence" value="ECO:0007669"/>
    <property type="project" value="UniProtKB-KW"/>
</dbReference>
<dbReference type="FunFam" id="3.20.20.30:FF:000002">
    <property type="entry name" value="LLM class flavin-dependent oxidoreductase"/>
    <property type="match status" value="1"/>
</dbReference>
<dbReference type="InterPro" id="IPR019949">
    <property type="entry name" value="CmoO-like"/>
</dbReference>
<dbReference type="InterPro" id="IPR036661">
    <property type="entry name" value="Luciferase-like_sf"/>
</dbReference>
<dbReference type="NCBIfam" id="TIGR03558">
    <property type="entry name" value="oxido_grp_1"/>
    <property type="match status" value="1"/>
</dbReference>
<sequence>MSPLMIPLSLLDLAPICSDGSITQALDNSRRMAIVAEQHAYKRIWLAEHHGMLGVASSATSLAISHIAAATQHIRVGSGGIMLPNHSPLVIAEQFGTLEALYPGRIDLGLGRAPGSDMATANALRRDMNASVDDYPRNIRELQTYLGPQQAGQKIFAVPGQNSNVPLWLLGSSLYSAQLAASMGLPYSFASHFAPDQLHDAISVYRHHFQASAQCAKPFVSAGLMAVVAQTDEQAQFLFSSVQQQFINLRRGVNQPFQAPIDSMNGLWSEPERVMINHTLQYALVGSQATVKAKLANFVAATKVDEVIVSMPIYDIDARLNSVALLAECMAQLN</sequence>
<dbReference type="Gene3D" id="3.20.20.30">
    <property type="entry name" value="Luciferase-like domain"/>
    <property type="match status" value="1"/>
</dbReference>
<keyword evidence="4" id="KW-0503">Monooxygenase</keyword>
<reference evidence="5" key="1">
    <citation type="submission" date="2016-02" db="EMBL/GenBank/DDBJ databases">
        <authorList>
            <person name="Schultz-Johansen M."/>
            <person name="Glaring M.A."/>
            <person name="Bech P.K."/>
            <person name="Stougaard P."/>
        </authorList>
    </citation>
    <scope>NUCLEOTIDE SEQUENCE [LARGE SCALE GENOMIC DNA]</scope>
    <source>
        <strain evidence="5">S66</strain>
    </source>
</reference>
<dbReference type="EMBL" id="LSNE01000009">
    <property type="protein sequence ID" value="KXI27859.1"/>
    <property type="molecule type" value="Genomic_DNA"/>
</dbReference>
<dbReference type="AlphaFoldDB" id="A0A148KNM6"/>
<accession>A0A148KNM6</accession>
<organism evidence="4 5">
    <name type="scientific">Paraglaciecola hydrolytica</name>
    <dbReference type="NCBI Taxonomy" id="1799789"/>
    <lineage>
        <taxon>Bacteria</taxon>
        <taxon>Pseudomonadati</taxon>
        <taxon>Pseudomonadota</taxon>
        <taxon>Gammaproteobacteria</taxon>
        <taxon>Alteromonadales</taxon>
        <taxon>Alteromonadaceae</taxon>
        <taxon>Paraglaciecola</taxon>
    </lineage>
</organism>
<dbReference type="OrthoDB" id="7903015at2"/>
<dbReference type="PANTHER" id="PTHR30137">
    <property type="entry name" value="LUCIFERASE-LIKE MONOOXYGENASE"/>
    <property type="match status" value="1"/>
</dbReference>
<name>A0A148KNM6_9ALTE</name>
<dbReference type="PANTHER" id="PTHR30137:SF6">
    <property type="entry name" value="LUCIFERASE-LIKE MONOOXYGENASE"/>
    <property type="match status" value="1"/>
</dbReference>
<dbReference type="CDD" id="cd00347">
    <property type="entry name" value="Flavin_utilizing_monoxygenases"/>
    <property type="match status" value="1"/>
</dbReference>
<comment type="similarity">
    <text evidence="1">To bacterial alkanal monooxygenase alpha and beta chains.</text>
</comment>
<protein>
    <recommendedName>
        <fullName evidence="2">Luciferase-like monooxygenase</fullName>
    </recommendedName>
</protein>
<evidence type="ECO:0000256" key="1">
    <source>
        <dbReference type="ARBA" id="ARBA00007789"/>
    </source>
</evidence>
<feature type="domain" description="Luciferase-like" evidence="3">
    <location>
        <begin position="24"/>
        <end position="300"/>
    </location>
</feature>
<dbReference type="Proteomes" id="UP000070299">
    <property type="component" value="Unassembled WGS sequence"/>
</dbReference>
<dbReference type="GO" id="GO:0016705">
    <property type="term" value="F:oxidoreductase activity, acting on paired donors, with incorporation or reduction of molecular oxygen"/>
    <property type="evidence" value="ECO:0007669"/>
    <property type="project" value="InterPro"/>
</dbReference>
<dbReference type="InterPro" id="IPR050766">
    <property type="entry name" value="Bact_Lucif_Oxidored"/>
</dbReference>
<evidence type="ECO:0000256" key="2">
    <source>
        <dbReference type="ARBA" id="ARBA00074555"/>
    </source>
</evidence>
<evidence type="ECO:0000313" key="4">
    <source>
        <dbReference type="EMBL" id="KXI27859.1"/>
    </source>
</evidence>
<comment type="caution">
    <text evidence="4">The sequence shown here is derived from an EMBL/GenBank/DDBJ whole genome shotgun (WGS) entry which is preliminary data.</text>
</comment>
<proteinExistence type="predicted"/>